<evidence type="ECO:0000313" key="1">
    <source>
        <dbReference type="EMBL" id="KAL0959283.1"/>
    </source>
</evidence>
<evidence type="ECO:0000313" key="2">
    <source>
        <dbReference type="Proteomes" id="UP001556367"/>
    </source>
</evidence>
<dbReference type="Proteomes" id="UP001556367">
    <property type="component" value="Unassembled WGS sequence"/>
</dbReference>
<accession>A0ABR3JTW9</accession>
<organism evidence="1 2">
    <name type="scientific">Hohenbuehelia grisea</name>
    <dbReference type="NCBI Taxonomy" id="104357"/>
    <lineage>
        <taxon>Eukaryota</taxon>
        <taxon>Fungi</taxon>
        <taxon>Dikarya</taxon>
        <taxon>Basidiomycota</taxon>
        <taxon>Agaricomycotina</taxon>
        <taxon>Agaricomycetes</taxon>
        <taxon>Agaricomycetidae</taxon>
        <taxon>Agaricales</taxon>
        <taxon>Pleurotineae</taxon>
        <taxon>Pleurotaceae</taxon>
        <taxon>Hohenbuehelia</taxon>
    </lineage>
</organism>
<proteinExistence type="predicted"/>
<reference evidence="2" key="1">
    <citation type="submission" date="2024-06" db="EMBL/GenBank/DDBJ databases">
        <title>Multi-omics analyses provide insights into the biosynthesis of the anticancer antibiotic pleurotin in Hohenbuehelia grisea.</title>
        <authorList>
            <person name="Weaver J.A."/>
            <person name="Alberti F."/>
        </authorList>
    </citation>
    <scope>NUCLEOTIDE SEQUENCE [LARGE SCALE GENOMIC DNA]</scope>
    <source>
        <strain evidence="2">T-177</strain>
    </source>
</reference>
<dbReference type="EMBL" id="JASNQZ010000003">
    <property type="protein sequence ID" value="KAL0959283.1"/>
    <property type="molecule type" value="Genomic_DNA"/>
</dbReference>
<comment type="caution">
    <text evidence="1">The sequence shown here is derived from an EMBL/GenBank/DDBJ whole genome shotgun (WGS) entry which is preliminary data.</text>
</comment>
<keyword evidence="2" id="KW-1185">Reference proteome</keyword>
<protein>
    <submittedName>
        <fullName evidence="1">Uncharacterized protein</fullName>
    </submittedName>
</protein>
<gene>
    <name evidence="1" type="ORF">HGRIS_014551</name>
</gene>
<name>A0ABR3JTW9_9AGAR</name>
<sequence length="121" mass="13276">MYFVLGSFRELLRTYPLGLATSPLQRSVYASSLVASPTIWLRNASTLTEIDRPLASPRKQYTCDFSPSLRRLSVVPALPVPKHPVELPACEQTLNSNTAKSSDVSAGPQCLARKFGSLLRV</sequence>